<gene>
    <name evidence="1" type="ORF">DYB31_007074</name>
</gene>
<dbReference type="Pfam" id="PF11397">
    <property type="entry name" value="GlcNAc"/>
    <property type="match status" value="5"/>
</dbReference>
<dbReference type="InterPro" id="IPR021067">
    <property type="entry name" value="Glycosyltransferase"/>
</dbReference>
<protein>
    <submittedName>
        <fullName evidence="1">Uncharacterized protein</fullName>
    </submittedName>
</protein>
<dbReference type="VEuPathDB" id="FungiDB:H257_09654"/>
<proteinExistence type="predicted"/>
<organism evidence="1 2">
    <name type="scientific">Aphanomyces astaci</name>
    <name type="common">Crayfish plague agent</name>
    <dbReference type="NCBI Taxonomy" id="112090"/>
    <lineage>
        <taxon>Eukaryota</taxon>
        <taxon>Sar</taxon>
        <taxon>Stramenopiles</taxon>
        <taxon>Oomycota</taxon>
        <taxon>Saprolegniomycetes</taxon>
        <taxon>Saprolegniales</taxon>
        <taxon>Verrucalvaceae</taxon>
        <taxon>Aphanomyces</taxon>
    </lineage>
</organism>
<comment type="caution">
    <text evidence="1">The sequence shown here is derived from an EMBL/GenBank/DDBJ whole genome shotgun (WGS) entry which is preliminary data.</text>
</comment>
<dbReference type="PANTHER" id="PTHR34496:SF6">
    <property type="entry name" value="GLYCOSYLTRANSFERASE 2-LIKE DOMAIN-CONTAINING PROTEIN"/>
    <property type="match status" value="1"/>
</dbReference>
<evidence type="ECO:0000313" key="1">
    <source>
        <dbReference type="EMBL" id="RHZ18697.1"/>
    </source>
</evidence>
<dbReference type="EMBL" id="QUTE01009456">
    <property type="protein sequence ID" value="RHZ18697.1"/>
    <property type="molecule type" value="Genomic_DNA"/>
</dbReference>
<name>A0A397FE27_APHAT</name>
<accession>A0A397FE27</accession>
<evidence type="ECO:0000313" key="2">
    <source>
        <dbReference type="Proteomes" id="UP000266196"/>
    </source>
</evidence>
<dbReference type="PANTHER" id="PTHR34496">
    <property type="entry name" value="GLCNAC TRANSFERASE-RELATED"/>
    <property type="match status" value="1"/>
</dbReference>
<sequence length="1858" mass="212094">MVYMNVVMLGMNQDESNSAHLKKLSQNFRKAESVVSTANPNKDPTNRRLVVLIANYRDSKRCGETVDSIFSKASRPDLITVSIFDQLNFDEDEQRCFDVYCSIVGEVACRRNERLRRNDTVSYTDAKGPTYGRYQTEEGVDLTIDTFAMSIDSHLIFIPDWDSDLVSQWDSINNPKAIITVYPDSTELYPKPGDVQKVVTMMCHARIESDTDDAMVQYSSAIDVPCPPTPRLMSQFAGGFNFGTAESALEVRNDPYTPFLFHGEEYSRVARLFTHGYDTYIPTHMVCYHWYEKRKGMWDDDWAARTLLAQRSQRRIKAALGLKPSSDDYDKTDLAKFSLGTKRTLAQFKVFSGIDPDAKWIKNNEHQFDVCPPKELHYVPYVGSAVEEPALPPPTQLLPVTTSPLPRTRDTVNRHIIVLIANYRDSKRCGETLESIFTKAAHPDLVAVSIFDQLNFEENELPCFDSYCQLVGEDQCRRSDRLRRNSSIGYMDATGPTYGRYRTEEGVDLTIDTFALAIDSHILFVPNWDTEMMSQWDSIGNPKAILTVYPDGTDRYPKPDEAPQFVTLMCHARIENNNDDAMVQYSSSIQIPCPPKPQLMSQFAGGFNFGTAESALEVRNDPYTPYLFHGEEYSRVARLFTHGYDTYIPTHHLCFHWYEPRKAIWDHDWGKRTVIARRSQRRIRAALGLPTTKDDYDKTDLDKFSLGTKRTMEQFIAFSGINPTASWIEDNEHQFDVCPPKELHYVPYVGSAVEEPALPPPTQLLPVTTSPLPRTRDTVNRHIIVLIANYRDSKRCGETLESIFTKAAHPDLVAVSIFDQLNFEENELPCFDSYCQLVGEDQCRRSDRLRRNSSIGYMDATGPTYGRYRTEEGVDLTIDTFALAIDSHILFVPNWDTEMMSQWDSIGNPKAILTVYPDGTDRYPKLDEAPRFVTLMCHARIENNNDDAMVQYSSSIQIPCPPKPQLMSQFAGGFNFGTAESALEVRNDPYTPYLFHGEEYSRVARLFTHGYDTYIPTHHLCFHWYEPRKAIWDHDWDKRTVIARRSQRRIRAALGLPTTKDDYDKTDLEKFSLGTKRTMEQFIAFSGINPTASWIEDNEHQFDVCPPKELHYVPYVGSAVEEPALPPPTQLLPVTTSPLPRTRDTVNRHIIVLIANYRDSKRCGESIQSLYNNASRPDLIAVSVFDQIDLDANELPCFDEYCKLVGDAKCHRAERLRRSDAISFKDANGPTYGRYQTEKGIDPTIDTFAMAIDSHLIFIPNWDTDLVAQWDSINNPKGIITVYPDSTSMYPKDGHIPDEVILMCHARIENDRDDTMVQYTNAIRIPSPPKPQLMSQFAGGFNFGTVESALEVRNDPYTPYLFHGEEYSRVARLFTHGYDTYIPTHMVNYHWYEQRKLMWDEDWDAKAVISRRSQRRVRAALGLPTTSDDYDKTDLAQFSIGTKRSMDQFKAFSGIDPLAKWIKDNNTQFDVCPPHVLQYVPYQGSPVQEPVLEVEAPAVVKPTISRTRDSVNRHTIVLIANYRDTKRCSETVDSIFSRADRPELIAVSIFDQLNLDAGEKRCFDAYCDLVGEANCRRSERLRRNDTVSYKDAKGPTYGRYQTEEGVDLTIDTFAMAIDSHLIFIPHWDTDLLGQWDTIGNPKAIITVYPDTTENMPPAGEKPTGVILMCHARIENDQPDSMVQYSSAVRLPSPAKPTLMSQFAGGFNFGSAESAVEVRNDPYAAYLFHGEEYSRVARLFTFGYDTYIPTHMLNYHWYEKRNGMWDEDWAARTVIAKKSQRRIRAALGLVPSSDDYDKTDLDKFTTGTKRTMEQFRAFSGIDPDAAWIKDNEHQFDVCPPKEVKYVPYAGSPVQDLVVV</sequence>
<dbReference type="Proteomes" id="UP000266196">
    <property type="component" value="Unassembled WGS sequence"/>
</dbReference>
<reference evidence="1 2" key="1">
    <citation type="submission" date="2018-08" db="EMBL/GenBank/DDBJ databases">
        <title>Aphanomyces genome sequencing and annotation.</title>
        <authorList>
            <person name="Minardi D."/>
            <person name="Oidtmann B."/>
            <person name="Van Der Giezen M."/>
            <person name="Studholme D.J."/>
        </authorList>
    </citation>
    <scope>NUCLEOTIDE SEQUENCE [LARGE SCALE GENOMIC DNA]</scope>
    <source>
        <strain evidence="1 2">197901</strain>
    </source>
</reference>
<dbReference type="VEuPathDB" id="FungiDB:H257_09655"/>